<evidence type="ECO:0000256" key="2">
    <source>
        <dbReference type="PROSITE-ProRule" id="PRU00626"/>
    </source>
</evidence>
<dbReference type="InterPro" id="IPR001890">
    <property type="entry name" value="RNA-binding_CRM"/>
</dbReference>
<organism evidence="4 5">
    <name type="scientific">Wenzhouxiangella limi</name>
    <dbReference type="NCBI Taxonomy" id="2707351"/>
    <lineage>
        <taxon>Bacteria</taxon>
        <taxon>Pseudomonadati</taxon>
        <taxon>Pseudomonadota</taxon>
        <taxon>Gammaproteobacteria</taxon>
        <taxon>Chromatiales</taxon>
        <taxon>Wenzhouxiangellaceae</taxon>
        <taxon>Wenzhouxiangella</taxon>
    </lineage>
</organism>
<dbReference type="Proteomes" id="UP000484885">
    <property type="component" value="Unassembled WGS sequence"/>
</dbReference>
<dbReference type="InterPro" id="IPR017924">
    <property type="entry name" value="RNA-binding_YhbY"/>
</dbReference>
<dbReference type="AlphaFoldDB" id="A0A845UVD2"/>
<dbReference type="GO" id="GO:0003723">
    <property type="term" value="F:RNA binding"/>
    <property type="evidence" value="ECO:0007669"/>
    <property type="project" value="UniProtKB-UniRule"/>
</dbReference>
<evidence type="ECO:0000259" key="3">
    <source>
        <dbReference type="PROSITE" id="PS51295"/>
    </source>
</evidence>
<evidence type="ECO:0000313" key="5">
    <source>
        <dbReference type="Proteomes" id="UP000484885"/>
    </source>
</evidence>
<dbReference type="SUPFAM" id="SSF75471">
    <property type="entry name" value="YhbY-like"/>
    <property type="match status" value="1"/>
</dbReference>
<keyword evidence="5" id="KW-1185">Reference proteome</keyword>
<dbReference type="Pfam" id="PF01985">
    <property type="entry name" value="CRS1_YhbY"/>
    <property type="match status" value="1"/>
</dbReference>
<name>A0A845UVD2_9GAMM</name>
<dbReference type="InterPro" id="IPR051925">
    <property type="entry name" value="RNA-binding_domain"/>
</dbReference>
<proteinExistence type="predicted"/>
<dbReference type="InterPro" id="IPR035920">
    <property type="entry name" value="YhbY-like_sf"/>
</dbReference>
<gene>
    <name evidence="4" type="primary">yhbY</name>
    <name evidence="4" type="ORF">G3I74_02170</name>
</gene>
<dbReference type="SMART" id="SM01103">
    <property type="entry name" value="CRS1_YhbY"/>
    <property type="match status" value="1"/>
</dbReference>
<dbReference type="PANTHER" id="PTHR40065">
    <property type="entry name" value="RNA-BINDING PROTEIN YHBY"/>
    <property type="match status" value="1"/>
</dbReference>
<dbReference type="NCBIfam" id="TIGR00253">
    <property type="entry name" value="RNA_bind_YhbY"/>
    <property type="match status" value="1"/>
</dbReference>
<accession>A0A845UVD2</accession>
<reference evidence="4 5" key="1">
    <citation type="submission" date="2020-02" db="EMBL/GenBank/DDBJ databases">
        <authorList>
            <person name="Zhang X.-Y."/>
        </authorList>
    </citation>
    <scope>NUCLEOTIDE SEQUENCE [LARGE SCALE GENOMIC DNA]</scope>
    <source>
        <strain evidence="4 5">C33</strain>
    </source>
</reference>
<protein>
    <submittedName>
        <fullName evidence="4">Ribosome assembly RNA-binding protein YhbY</fullName>
    </submittedName>
</protein>
<evidence type="ECO:0000256" key="1">
    <source>
        <dbReference type="ARBA" id="ARBA00022884"/>
    </source>
</evidence>
<comment type="caution">
    <text evidence="4">The sequence shown here is derived from an EMBL/GenBank/DDBJ whole genome shotgun (WGS) entry which is preliminary data.</text>
</comment>
<dbReference type="Gene3D" id="3.30.110.60">
    <property type="entry name" value="YhbY-like"/>
    <property type="match status" value="1"/>
</dbReference>
<feature type="domain" description="CRM" evidence="3">
    <location>
        <begin position="1"/>
        <end position="96"/>
    </location>
</feature>
<evidence type="ECO:0000313" key="4">
    <source>
        <dbReference type="EMBL" id="NDY94538.1"/>
    </source>
</evidence>
<dbReference type="PROSITE" id="PS51295">
    <property type="entry name" value="CRM"/>
    <property type="match status" value="1"/>
</dbReference>
<dbReference type="RefSeq" id="WP_164209855.1">
    <property type="nucleotide sequence ID" value="NZ_JAAGSC010000031.1"/>
</dbReference>
<dbReference type="EMBL" id="JAAGSC010000031">
    <property type="protein sequence ID" value="NDY94538.1"/>
    <property type="molecule type" value="Genomic_DNA"/>
</dbReference>
<sequence length="97" mass="11125">MALSNTQRKYLRGLTHDLDPVVMVADKGLSENVRAELEQALEHHELIKVKVRADREQRKTWIAEIAAMTGAELVHQIGQVACYYRRHRKKPGIALPR</sequence>
<dbReference type="PANTHER" id="PTHR40065:SF3">
    <property type="entry name" value="RNA-BINDING PROTEIN YHBY"/>
    <property type="match status" value="1"/>
</dbReference>
<keyword evidence="1 2" id="KW-0694">RNA-binding</keyword>